<dbReference type="Pfam" id="PF13468">
    <property type="entry name" value="Glyoxalase_3"/>
    <property type="match status" value="1"/>
</dbReference>
<dbReference type="Gene3D" id="3.10.180.10">
    <property type="entry name" value="2,3-Dihydroxybiphenyl 1,2-Dioxygenase, domain 1"/>
    <property type="match status" value="2"/>
</dbReference>
<dbReference type="InterPro" id="IPR037523">
    <property type="entry name" value="VOC_core"/>
</dbReference>
<gene>
    <name evidence="2" type="ORF">ENP34_00420</name>
</gene>
<evidence type="ECO:0000313" key="2">
    <source>
        <dbReference type="EMBL" id="HEG89904.1"/>
    </source>
</evidence>
<reference evidence="2" key="1">
    <citation type="journal article" date="2020" name="mSystems">
        <title>Genome- and Community-Level Interaction Insights into Carbon Utilization and Element Cycling Functions of Hydrothermarchaeota in Hydrothermal Sediment.</title>
        <authorList>
            <person name="Zhou Z."/>
            <person name="Liu Y."/>
            <person name="Xu W."/>
            <person name="Pan J."/>
            <person name="Luo Z.H."/>
            <person name="Li M."/>
        </authorList>
    </citation>
    <scope>NUCLEOTIDE SEQUENCE [LARGE SCALE GENOMIC DNA]</scope>
    <source>
        <strain evidence="2">SpSt-210</strain>
    </source>
</reference>
<evidence type="ECO:0000259" key="1">
    <source>
        <dbReference type="PROSITE" id="PS51819"/>
    </source>
</evidence>
<feature type="domain" description="VOC" evidence="1">
    <location>
        <begin position="4"/>
        <end position="135"/>
    </location>
</feature>
<dbReference type="PANTHER" id="PTHR40265">
    <property type="entry name" value="BLL2707 PROTEIN"/>
    <property type="match status" value="1"/>
</dbReference>
<accession>A0A831WYS1</accession>
<comment type="caution">
    <text evidence="2">The sequence shown here is derived from an EMBL/GenBank/DDBJ whole genome shotgun (WGS) entry which is preliminary data.</text>
</comment>
<dbReference type="EMBL" id="DSIY01000008">
    <property type="protein sequence ID" value="HEG89904.1"/>
    <property type="molecule type" value="Genomic_DNA"/>
</dbReference>
<dbReference type="PROSITE" id="PS51819">
    <property type="entry name" value="VOC"/>
    <property type="match status" value="1"/>
</dbReference>
<dbReference type="SUPFAM" id="SSF54593">
    <property type="entry name" value="Glyoxalase/Bleomycin resistance protein/Dihydroxybiphenyl dioxygenase"/>
    <property type="match status" value="2"/>
</dbReference>
<organism evidence="2">
    <name type="scientific">Thermorudis peleae</name>
    <dbReference type="NCBI Taxonomy" id="1382356"/>
    <lineage>
        <taxon>Bacteria</taxon>
        <taxon>Pseudomonadati</taxon>
        <taxon>Thermomicrobiota</taxon>
        <taxon>Thermomicrobia</taxon>
        <taxon>Thermomicrobia incertae sedis</taxon>
        <taxon>Thermorudis</taxon>
    </lineage>
</organism>
<dbReference type="AlphaFoldDB" id="A0A831WYS1"/>
<name>A0A831WYS1_9BACT</name>
<protein>
    <submittedName>
        <fullName evidence="2">VOC family protein</fullName>
    </submittedName>
</protein>
<dbReference type="InterPro" id="IPR029068">
    <property type="entry name" value="Glyas_Bleomycin-R_OHBP_Dase"/>
</dbReference>
<dbReference type="InterPro" id="IPR025870">
    <property type="entry name" value="Glyoxalase-like_dom"/>
</dbReference>
<sequence length="261" mass="28356">MLRQVDHVVVLVARLDAAVESYRAQGFQVVIGGEHPGGTHNALVGFADGAYLELLAFREPERPHAHRWYRFLSSGPGVIDVCLASDDLPGEVERLRSRGLPYHGPAAGSRRRPDGQIVEWRGATPADERTGALPFLIQDVTPRELRVPGGEQAQHALGVIGLAAVTVAVSDLERAIREYQSLLDAGEPERGQDEQFQAITATFTLGPHRIVLAQPAGSEGLVAHRIRLRGDGPVEVALLVERLAEPRRLEIDAAHFVLQPA</sequence>
<dbReference type="PANTHER" id="PTHR40265:SF1">
    <property type="entry name" value="GLYOXALASE-LIKE DOMAIN-CONTAINING PROTEIN"/>
    <property type="match status" value="1"/>
</dbReference>
<proteinExistence type="predicted"/>